<evidence type="ECO:0000313" key="1">
    <source>
        <dbReference type="EMBL" id="DBA55961.1"/>
    </source>
</evidence>
<organism evidence="1">
    <name type="scientific">Porphyromonas phage phage026a_KCOM2802</name>
    <dbReference type="NCBI Taxonomy" id="3154116"/>
    <lineage>
        <taxon>Viruses</taxon>
        <taxon>Duplodnaviria</taxon>
        <taxon>Heunggongvirae</taxon>
        <taxon>Uroviricota</taxon>
        <taxon>Caudoviricetes</taxon>
        <taxon>Nixviridae</taxon>
        <taxon>Excelsiorvirus</taxon>
        <taxon>Excelsiorvirus pging00S</taxon>
    </lineage>
</organism>
<proteinExistence type="predicted"/>
<name>A0AAT9JDE8_9CAUD</name>
<reference evidence="1" key="1">
    <citation type="journal article" date="2023" name="Microbiome">
        <title>Phages are unrecognized players in the ecology of the oral pathogen Porphyromonas gingivalis.</title>
        <authorList>
            <person name="Matrishin C.B."/>
            <person name="Haase E.M."/>
            <person name="Dewhirst F.E."/>
            <person name="Mark Welch J.L."/>
            <person name="Miranda-Sanchez F."/>
            <person name="Chen T."/>
            <person name="MacFarland D.C."/>
            <person name="Kauffman K.M."/>
        </authorList>
    </citation>
    <scope>NUCLEOTIDE SEQUENCE</scope>
</reference>
<dbReference type="EMBL" id="BK068107">
    <property type="protein sequence ID" value="DBA55961.1"/>
    <property type="molecule type" value="Genomic_DNA"/>
</dbReference>
<accession>A0AAT9JDE8</accession>
<reference evidence="1" key="2">
    <citation type="submission" date="2024-05" db="EMBL/GenBank/DDBJ databases">
        <authorList>
            <person name="Matrishin C.B."/>
            <person name="Kauffman K.M."/>
        </authorList>
    </citation>
    <scope>NUCLEOTIDE SEQUENCE</scope>
</reference>
<sequence>MGISPDTAGAVVESICMTVNEYRRQGITPDPELVRMKIEIEREIVG</sequence>
<protein>
    <submittedName>
        <fullName evidence="1">Uncharacterized protein</fullName>
    </submittedName>
</protein>